<evidence type="ECO:0000313" key="2">
    <source>
        <dbReference type="EMBL" id="NEX01071.1"/>
    </source>
</evidence>
<proteinExistence type="predicted"/>
<dbReference type="RefSeq" id="WP_090486564.1">
    <property type="nucleotide sequence ID" value="NZ_VTVE01000001.1"/>
</dbReference>
<feature type="transmembrane region" description="Helical" evidence="1">
    <location>
        <begin position="177"/>
        <end position="195"/>
    </location>
</feature>
<reference evidence="2 3" key="1">
    <citation type="submission" date="2019-09" db="EMBL/GenBank/DDBJ databases">
        <authorList>
            <person name="Pidcock S.E."/>
            <person name="Huws S.A."/>
        </authorList>
    </citation>
    <scope>NUCLEOTIDE SEQUENCE [LARGE SCALE GENOMIC DNA]</scope>
    <source>
        <strain evidence="2 3">MZ8</strain>
    </source>
</reference>
<evidence type="ECO:0008006" key="4">
    <source>
        <dbReference type="Google" id="ProtNLM"/>
    </source>
</evidence>
<evidence type="ECO:0000313" key="3">
    <source>
        <dbReference type="Proteomes" id="UP000473091"/>
    </source>
</evidence>
<organism evidence="2 3">
    <name type="scientific">Pseudobutyrivibrio xylanivorans</name>
    <dbReference type="NCBI Taxonomy" id="185007"/>
    <lineage>
        <taxon>Bacteria</taxon>
        <taxon>Bacillati</taxon>
        <taxon>Bacillota</taxon>
        <taxon>Clostridia</taxon>
        <taxon>Lachnospirales</taxon>
        <taxon>Lachnospiraceae</taxon>
        <taxon>Pseudobutyrivibrio</taxon>
    </lineage>
</organism>
<comment type="caution">
    <text evidence="2">The sequence shown here is derived from an EMBL/GenBank/DDBJ whole genome shotgun (WGS) entry which is preliminary data.</text>
</comment>
<evidence type="ECO:0000256" key="1">
    <source>
        <dbReference type="SAM" id="Phobius"/>
    </source>
</evidence>
<dbReference type="AlphaFoldDB" id="A0A6M0LJI0"/>
<gene>
    <name evidence="2" type="ORF">F0Q01_04140</name>
</gene>
<protein>
    <recommendedName>
        <fullName evidence="4">WG repeat-containing protein</fullName>
    </recommendedName>
</protein>
<dbReference type="Proteomes" id="UP000473091">
    <property type="component" value="Unassembled WGS sequence"/>
</dbReference>
<reference evidence="2 3" key="2">
    <citation type="submission" date="2020-03" db="EMBL/GenBank/DDBJ databases">
        <title>Investigating the evolutionary divergence of the Butyrivibrio group.</title>
        <authorList>
            <person name="Skvortsov T."/>
            <person name="Santos F.G."/>
            <person name="Ting K.S."/>
            <person name="Creevey C.J."/>
        </authorList>
    </citation>
    <scope>NUCLEOTIDE SEQUENCE [LARGE SCALE GENOMIC DNA]</scope>
    <source>
        <strain evidence="2 3">MZ8</strain>
    </source>
</reference>
<feature type="transmembrane region" description="Helical" evidence="1">
    <location>
        <begin position="112"/>
        <end position="131"/>
    </location>
</feature>
<keyword evidence="1" id="KW-0472">Membrane</keyword>
<accession>A0A6M0LJI0</accession>
<name>A0A6M0LJI0_PSEXY</name>
<sequence length="811" mass="95419">MKKLLKTNTVEIDKVFYAFIIWNFINLVSHIFSFYCPFMSQGIDYVFYGVEIVLFLYLIIRIRISHCDKIYVFSTFISWTIILDVIELWFVIFAVDTSHHTFLSLFFKLTFIVRFVIEYLAVYCFSDFMYGEANTRKLSYRFYFRFKKFKDIWMIFNVLFLILLVVFWFRLNKNTLTLVYLFILVRFILGIAIIYNSRSLVGVLGPVDSDDYFVGKYSFFDIVNKHCKAFYILRMIIGIGLIVFAIFILIKKNQFDSNLNFLADHPSDIVDRFGEAYSIVQQSEDVYTYKVHNNMPVNSCFYDEKYGIINIKTNYNSGPVYDECPMFDSDGISPDYKGHMIDLDGNVVFDIPSFVTRKKSVRQRILDNDLADIYDKNILFENSLGNGSFSTSGFNDHFWEYDGLILCYEFNNRDYNRRYDRDYERHYFDKGIAVYYSEVNNCFGIITEDGNRLIDPIFEKISFENGYGLIGVYQEKNGYNVIDSNGEFLIPSTSYDYVNIKKMYPDKGTAFFIDSADSDINDSCLYVVDADDDYQYIDSYIYEGDYNYKYWRLLLKQDVFVLTRTSGRNLQVVFSDGEIVLESDEYTKLSLVEPFIENYIFACQKQDGFINIIDVNENVLIPGNYSDYVYIGDGRFYLKSADKEHFGEAIIADIDGNIQYTGLEFVSAGKEKDEDSDINLKVSKNIGSDSYLIVYNYIDSNGDILDDWHIDKGEYTYSDLTYYYEIKVDDKNEKRLHWYNENFNYIFSEYLLLGTTKDVDFGIEFLDKDENIEQYGPAFFWIKNELGSYDLYDSKGEYIRTITDLSFVKVW</sequence>
<keyword evidence="1" id="KW-1133">Transmembrane helix</keyword>
<feature type="transmembrane region" description="Helical" evidence="1">
    <location>
        <begin position="152"/>
        <end position="171"/>
    </location>
</feature>
<feature type="transmembrane region" description="Helical" evidence="1">
    <location>
        <begin position="71"/>
        <end position="92"/>
    </location>
</feature>
<dbReference type="EMBL" id="VTVE01000001">
    <property type="protein sequence ID" value="NEX01071.1"/>
    <property type="molecule type" value="Genomic_DNA"/>
</dbReference>
<keyword evidence="1" id="KW-0812">Transmembrane</keyword>
<feature type="transmembrane region" description="Helical" evidence="1">
    <location>
        <begin position="15"/>
        <end position="33"/>
    </location>
</feature>
<feature type="transmembrane region" description="Helical" evidence="1">
    <location>
        <begin position="45"/>
        <end position="64"/>
    </location>
</feature>
<feature type="transmembrane region" description="Helical" evidence="1">
    <location>
        <begin position="231"/>
        <end position="250"/>
    </location>
</feature>